<evidence type="ECO:0000259" key="2">
    <source>
        <dbReference type="PROSITE" id="PS50222"/>
    </source>
</evidence>
<dbReference type="RefSeq" id="XP_025601517.1">
    <property type="nucleotide sequence ID" value="XM_025743808.1"/>
</dbReference>
<dbReference type="OrthoDB" id="263283at2759"/>
<name>A0A316ZJE7_9BASI</name>
<proteinExistence type="predicted"/>
<dbReference type="STRING" id="58919.A0A316ZJE7"/>
<organism evidence="3 4">
    <name type="scientific">Tilletiopsis washingtonensis</name>
    <dbReference type="NCBI Taxonomy" id="58919"/>
    <lineage>
        <taxon>Eukaryota</taxon>
        <taxon>Fungi</taxon>
        <taxon>Dikarya</taxon>
        <taxon>Basidiomycota</taxon>
        <taxon>Ustilaginomycotina</taxon>
        <taxon>Exobasidiomycetes</taxon>
        <taxon>Entylomatales</taxon>
        <taxon>Entylomatales incertae sedis</taxon>
        <taxon>Tilletiopsis</taxon>
    </lineage>
</organism>
<dbReference type="InterPro" id="IPR002048">
    <property type="entry name" value="EF_hand_dom"/>
</dbReference>
<evidence type="ECO:0000313" key="4">
    <source>
        <dbReference type="Proteomes" id="UP000245946"/>
    </source>
</evidence>
<dbReference type="PROSITE" id="PS50222">
    <property type="entry name" value="EF_HAND_2"/>
    <property type="match status" value="1"/>
</dbReference>
<keyword evidence="4" id="KW-1185">Reference proteome</keyword>
<gene>
    <name evidence="3" type="ORF">FA09DRAFT_335868</name>
</gene>
<dbReference type="GO" id="GO:0003976">
    <property type="term" value="F:UDP-N-acetylglucosamine-lysosomal-enzyme N-acetylglucosaminephosphotransferase activity"/>
    <property type="evidence" value="ECO:0007669"/>
    <property type="project" value="TreeGrafter"/>
</dbReference>
<dbReference type="Proteomes" id="UP000245946">
    <property type="component" value="Unassembled WGS sequence"/>
</dbReference>
<accession>A0A316ZJE7</accession>
<dbReference type="GO" id="GO:0005794">
    <property type="term" value="C:Golgi apparatus"/>
    <property type="evidence" value="ECO:0007669"/>
    <property type="project" value="TreeGrafter"/>
</dbReference>
<dbReference type="AlphaFoldDB" id="A0A316ZJE7"/>
<reference evidence="3 4" key="1">
    <citation type="journal article" date="2018" name="Mol. Biol. Evol.">
        <title>Broad Genomic Sampling Reveals a Smut Pathogenic Ancestry of the Fungal Clade Ustilaginomycotina.</title>
        <authorList>
            <person name="Kijpornyongpan T."/>
            <person name="Mondo S.J."/>
            <person name="Barry K."/>
            <person name="Sandor L."/>
            <person name="Lee J."/>
            <person name="Lipzen A."/>
            <person name="Pangilinan J."/>
            <person name="LaButti K."/>
            <person name="Hainaut M."/>
            <person name="Henrissat B."/>
            <person name="Grigoriev I.V."/>
            <person name="Spatafora J.W."/>
            <person name="Aime M.C."/>
        </authorList>
    </citation>
    <scope>NUCLEOTIDE SEQUENCE [LARGE SCALE GENOMIC DNA]</scope>
    <source>
        <strain evidence="3 4">MCA 4186</strain>
    </source>
</reference>
<keyword evidence="1" id="KW-0808">Transferase</keyword>
<dbReference type="GO" id="GO:0046835">
    <property type="term" value="P:carbohydrate phosphorylation"/>
    <property type="evidence" value="ECO:0007669"/>
    <property type="project" value="TreeGrafter"/>
</dbReference>
<evidence type="ECO:0000256" key="1">
    <source>
        <dbReference type="ARBA" id="ARBA00022679"/>
    </source>
</evidence>
<dbReference type="PROSITE" id="PS00018">
    <property type="entry name" value="EF_HAND_1"/>
    <property type="match status" value="1"/>
</dbReference>
<sequence>MRIHAPLLLDGCLEAWVARGEACRELSWAAEAPSAGDAALDAARRLGRQHDVLFTAVNGSDPRHRAARRLHVLRPTGHWEQWRTETDEVASVATAAASSTEKLRVEDTENRYRDNDELRYAVRSAHQHLLDLGAIHIVMPDFAAPAQEQPAELVGVEQPAAAANSVLPSEADAGQPTHRFVLENGEVREGQLPAWLDINSSLTCAQPTSDCKVRLMHDSQLFYPPSKALGSIAQDERAAWRREALPTFNSQAVEAMLGRHQGTSEQLLYANDDMFVMTPMRLSDISTPLFGPVLRFQPQLGVGGVQYPGSGQTGEWPGLQYAGWLLDERFGTSIRPWVSHTQRIFLTPMLAELRLTWGEEFERLGLSRFRQLSRDANIAIQHLHHHALIELHRQALLWSFLVLRLDINGDGLLDASELRSALAQMGAPTSRIIPRALKVEDRRLRVDVRFPWRSTLAGSRYATLVRSAGLGEDPLATVIQFSSNDGYPFTRLTPFFQERTPLSTASMRTAVAAPWPEPWPDYVRDAATKPRKEWRFDPQAKRSPCSLDLSHCMDLPHDGTLPASVSATVLFQRFAFGSPHCGDCLVTHLVQRSGQLGLEAFLPAPEQRFPGAGTDRQPSVAHLPQMRRVRSTEQAALFAADSVANATGWAGRSQRDFAMRLLQRYTYVIGDSPTRLLNDDLENGVDVREEMRKFGDAMWPVPAPFERQG</sequence>
<feature type="domain" description="EF-hand" evidence="2">
    <location>
        <begin position="393"/>
        <end position="428"/>
    </location>
</feature>
<protein>
    <recommendedName>
        <fullName evidence="2">EF-hand domain-containing protein</fullName>
    </recommendedName>
</protein>
<dbReference type="PANTHER" id="PTHR24045:SF0">
    <property type="entry name" value="N-ACETYLGLUCOSAMINE-1-PHOSPHOTRANSFERASE SUBUNITS ALPHA_BETA"/>
    <property type="match status" value="1"/>
</dbReference>
<dbReference type="InterPro" id="IPR018247">
    <property type="entry name" value="EF_Hand_1_Ca_BS"/>
</dbReference>
<dbReference type="GeneID" id="37271352"/>
<dbReference type="GO" id="GO:0005509">
    <property type="term" value="F:calcium ion binding"/>
    <property type="evidence" value="ECO:0007669"/>
    <property type="project" value="InterPro"/>
</dbReference>
<dbReference type="PANTHER" id="PTHR24045">
    <property type="match status" value="1"/>
</dbReference>
<dbReference type="InterPro" id="IPR047141">
    <property type="entry name" value="Stealth"/>
</dbReference>
<dbReference type="EMBL" id="KZ819283">
    <property type="protein sequence ID" value="PWO01239.1"/>
    <property type="molecule type" value="Genomic_DNA"/>
</dbReference>
<evidence type="ECO:0000313" key="3">
    <source>
        <dbReference type="EMBL" id="PWO01239.1"/>
    </source>
</evidence>